<evidence type="ECO:0000313" key="1">
    <source>
        <dbReference type="EMBL" id="EFP00650.1"/>
    </source>
</evidence>
<dbReference type="HOGENOM" id="CLU_858540_0_0_1"/>
<name>E3MF76_CAERE</name>
<keyword evidence="2" id="KW-1185">Reference proteome</keyword>
<sequence length="324" mass="37987">MAPPRRVTTTAEFRRLTITEKVKAIKRMKLFDRATIVVDDLALLGYRTPLKLKHADIEEYVLMKMPEGSVRQTSEVCVTTTDHRKRMTQRIVFGYFINHFRGSLETFTDCFTINFSEGYENHFFGMMIPVIRGNQGVVIRCEKFQWRCTPDNHKWIETIVKFLEPDLLKTIVLMEDCTQSLLNEISVTVQFKQCEAFKFNEIKNGVKFDLEKLKHFKRLEVSVRKFTKGNFEKLVENFRKPLPVGSSFIINTKPGGMTWKNKTARSSDNIQKFATQTANQILIVKIDKNRVQRVVCREHERHPKFDNYIKVEKSKRIPMVLPKN</sequence>
<protein>
    <submittedName>
        <fullName evidence="1">Uncharacterized protein</fullName>
    </submittedName>
</protein>
<dbReference type="EMBL" id="DS268440">
    <property type="protein sequence ID" value="EFP00650.1"/>
    <property type="molecule type" value="Genomic_DNA"/>
</dbReference>
<evidence type="ECO:0000313" key="2">
    <source>
        <dbReference type="Proteomes" id="UP000008281"/>
    </source>
</evidence>
<dbReference type="Pfam" id="PF01827">
    <property type="entry name" value="FTH"/>
    <property type="match status" value="1"/>
</dbReference>
<dbReference type="InterPro" id="IPR002900">
    <property type="entry name" value="DUF38/FTH_CAE_spp"/>
</dbReference>
<gene>
    <name evidence="1" type="ORF">CRE_21183</name>
</gene>
<reference evidence="1" key="1">
    <citation type="submission" date="2007-07" db="EMBL/GenBank/DDBJ databases">
        <title>PCAP assembly of the Caenorhabditis remanei genome.</title>
        <authorList>
            <consortium name="The Caenorhabditis remanei Sequencing Consortium"/>
            <person name="Wilson R.K."/>
        </authorList>
    </citation>
    <scope>NUCLEOTIDE SEQUENCE [LARGE SCALE GENOMIC DNA]</scope>
    <source>
        <strain evidence="1">PB4641</strain>
    </source>
</reference>
<organism evidence="2">
    <name type="scientific">Caenorhabditis remanei</name>
    <name type="common">Caenorhabditis vulgaris</name>
    <dbReference type="NCBI Taxonomy" id="31234"/>
    <lineage>
        <taxon>Eukaryota</taxon>
        <taxon>Metazoa</taxon>
        <taxon>Ecdysozoa</taxon>
        <taxon>Nematoda</taxon>
        <taxon>Chromadorea</taxon>
        <taxon>Rhabditida</taxon>
        <taxon>Rhabditina</taxon>
        <taxon>Rhabditomorpha</taxon>
        <taxon>Rhabditoidea</taxon>
        <taxon>Rhabditidae</taxon>
        <taxon>Peloderinae</taxon>
        <taxon>Caenorhabditis</taxon>
    </lineage>
</organism>
<dbReference type="AlphaFoldDB" id="E3MF76"/>
<dbReference type="Proteomes" id="UP000008281">
    <property type="component" value="Unassembled WGS sequence"/>
</dbReference>
<accession>E3MF76</accession>
<proteinExistence type="predicted"/>